<dbReference type="Proteomes" id="UP000694620">
    <property type="component" value="Chromosome 17"/>
</dbReference>
<evidence type="ECO:0000313" key="5">
    <source>
        <dbReference type="Proteomes" id="UP000694620"/>
    </source>
</evidence>
<evidence type="ECO:0000256" key="1">
    <source>
        <dbReference type="ARBA" id="ARBA00008164"/>
    </source>
</evidence>
<keyword evidence="2" id="KW-0812">Transmembrane</keyword>
<evidence type="ECO:0000313" key="4">
    <source>
        <dbReference type="Ensembl" id="ENSECRP00000031860.1"/>
    </source>
</evidence>
<organism evidence="4 5">
    <name type="scientific">Erpetoichthys calabaricus</name>
    <name type="common">Rope fish</name>
    <name type="synonym">Calamoichthys calabaricus</name>
    <dbReference type="NCBI Taxonomy" id="27687"/>
    <lineage>
        <taxon>Eukaryota</taxon>
        <taxon>Metazoa</taxon>
        <taxon>Chordata</taxon>
        <taxon>Craniata</taxon>
        <taxon>Vertebrata</taxon>
        <taxon>Euteleostomi</taxon>
        <taxon>Actinopterygii</taxon>
        <taxon>Polypteriformes</taxon>
        <taxon>Polypteridae</taxon>
        <taxon>Erpetoichthys</taxon>
    </lineage>
</organism>
<dbReference type="OrthoDB" id="3592703at2759"/>
<keyword evidence="2" id="KW-0472">Membrane</keyword>
<dbReference type="AlphaFoldDB" id="A0A8C4THN2"/>
<dbReference type="FunFam" id="3.30.479.30:FF:000011">
    <property type="entry name" value="stomatin-like protein 1 isoform X1"/>
    <property type="match status" value="1"/>
</dbReference>
<dbReference type="SUPFAM" id="SSF117892">
    <property type="entry name" value="Band 7/SPFH domain"/>
    <property type="match status" value="1"/>
</dbReference>
<dbReference type="InterPro" id="IPR001972">
    <property type="entry name" value="Stomatin_HflK_fam"/>
</dbReference>
<dbReference type="Gene3D" id="3.30.479.30">
    <property type="entry name" value="Band 7 domain"/>
    <property type="match status" value="1"/>
</dbReference>
<protein>
    <submittedName>
        <fullName evidence="4">Stomatin (EPB72)-like 1</fullName>
    </submittedName>
</protein>
<dbReference type="SMART" id="SM00244">
    <property type="entry name" value="PHB"/>
    <property type="match status" value="1"/>
</dbReference>
<evidence type="ECO:0000259" key="3">
    <source>
        <dbReference type="SMART" id="SM00244"/>
    </source>
</evidence>
<reference evidence="4" key="1">
    <citation type="submission" date="2021-06" db="EMBL/GenBank/DDBJ databases">
        <authorList>
            <consortium name="Wellcome Sanger Institute Data Sharing"/>
        </authorList>
    </citation>
    <scope>NUCLEOTIDE SEQUENCE [LARGE SCALE GENOMIC DNA]</scope>
</reference>
<reference evidence="4" key="3">
    <citation type="submission" date="2025-09" db="UniProtKB">
        <authorList>
            <consortium name="Ensembl"/>
        </authorList>
    </citation>
    <scope>IDENTIFICATION</scope>
</reference>
<dbReference type="PANTHER" id="PTHR10264:SF130">
    <property type="entry name" value="STOMATIN-LIKE PROTEIN 1"/>
    <property type="match status" value="1"/>
</dbReference>
<keyword evidence="5" id="KW-1185">Reference proteome</keyword>
<dbReference type="InterPro" id="IPR036013">
    <property type="entry name" value="Band_7/SPFH_dom_sf"/>
</dbReference>
<dbReference type="Pfam" id="PF01145">
    <property type="entry name" value="Band_7"/>
    <property type="match status" value="1"/>
</dbReference>
<dbReference type="Gene3D" id="3.30.1050.10">
    <property type="entry name" value="SCP2 sterol-binding domain"/>
    <property type="match status" value="1"/>
</dbReference>
<gene>
    <name evidence="4" type="primary">STOML1</name>
    <name evidence="4" type="synonym">stoml1</name>
</gene>
<dbReference type="InterPro" id="IPR001107">
    <property type="entry name" value="Band_7"/>
</dbReference>
<feature type="domain" description="Band 7" evidence="3">
    <location>
        <begin position="80"/>
        <end position="232"/>
    </location>
</feature>
<dbReference type="PANTHER" id="PTHR10264">
    <property type="entry name" value="BAND 7 PROTEIN-RELATED"/>
    <property type="match status" value="1"/>
</dbReference>
<dbReference type="CTD" id="9399"/>
<proteinExistence type="inferred from homology"/>
<sequence>MFGRSAAYRALPQSDYGAHLTLENFSYHNSSGSSFDYIPEVTEKSFTDKTQGCLSWICHQCVICIVFIFTVLTFPVSGWFLLKIVPNYERIVVFRLGRIQPPKGPGVVLVLPFIDLWQKVDLRTRAFNIPPCKVTSKDGGVISMGADIQFRIWNPVLSVVSVQDLNASTRLTAQNAMTHCLTKKTLREIQVEKIRLGEHLLVEINSKTRCWGLEVDRVELMVESVLRTPDDSFSTPMIVPPIPGLESLAGPIQQLAMHFLGGSGGNSIAPQSSQSKEDSLFIINEKDPIVPAPAKCLSADALLSTVECILSENLVTQVGACFQFNITLQDGTKRIYFVDLTTGAGKAGLGTPDHNPDVILHMKEQDLLSLFEGHLRPFGAYTSGKLKVEGDLKIALKLEDLIKLMKLQ</sequence>
<dbReference type="InterPro" id="IPR003033">
    <property type="entry name" value="SCP2_sterol-bd_dom"/>
</dbReference>
<dbReference type="RefSeq" id="XP_028679735.1">
    <property type="nucleotide sequence ID" value="XM_028823902.2"/>
</dbReference>
<comment type="similarity">
    <text evidence="1">Belongs to the band 7/mec-2 family.</text>
</comment>
<reference evidence="4" key="2">
    <citation type="submission" date="2025-08" db="UniProtKB">
        <authorList>
            <consortium name="Ensembl"/>
        </authorList>
    </citation>
    <scope>IDENTIFICATION</scope>
</reference>
<dbReference type="CDD" id="cd13436">
    <property type="entry name" value="SPFH_SLP-1"/>
    <property type="match status" value="1"/>
</dbReference>
<dbReference type="InterPro" id="IPR043202">
    <property type="entry name" value="Band-7_stomatin-like"/>
</dbReference>
<accession>A0A8C4THN2</accession>
<dbReference type="SUPFAM" id="SSF55718">
    <property type="entry name" value="SCP-like"/>
    <property type="match status" value="1"/>
</dbReference>
<keyword evidence="2" id="KW-1133">Transmembrane helix</keyword>
<dbReference type="GO" id="GO:0005886">
    <property type="term" value="C:plasma membrane"/>
    <property type="evidence" value="ECO:0007669"/>
    <property type="project" value="InterPro"/>
</dbReference>
<dbReference type="InterPro" id="IPR036527">
    <property type="entry name" value="SCP2_sterol-bd_dom_sf"/>
</dbReference>
<feature type="transmembrane region" description="Helical" evidence="2">
    <location>
        <begin position="61"/>
        <end position="82"/>
    </location>
</feature>
<dbReference type="GeneID" id="114668232"/>
<dbReference type="PRINTS" id="PR00721">
    <property type="entry name" value="STOMATIN"/>
</dbReference>
<dbReference type="Ensembl" id="ENSECRT00000032547.1">
    <property type="protein sequence ID" value="ENSECRP00000031860.1"/>
    <property type="gene ID" value="ENSECRG00000021585.1"/>
</dbReference>
<dbReference type="Pfam" id="PF02036">
    <property type="entry name" value="SCP2"/>
    <property type="match status" value="1"/>
</dbReference>
<evidence type="ECO:0000256" key="2">
    <source>
        <dbReference type="SAM" id="Phobius"/>
    </source>
</evidence>
<name>A0A8C4THN2_ERPCA</name>
<dbReference type="GeneTree" id="ENSGT01030000234614"/>